<sequence length="344" mass="37540">MMRKLEKTMVAVFLGGALLLTGWYNARKPTILVLHSYDPGYAWVRDVNVGLNRVLDKKYLYRVRWYYMDTKRHPSAAFKASAGIAARNVIAATRPDVVIAVDDDAQEYAARYFVGDPHVTIVFAGVNRAAADYGYAGAPNVTGILERIPLDAMREALESAAGIGTPGRPLRVAYLGDRSDTVDGDARQVRHYDWRPIGLDTVQQVDTWPAWQAAVRALGADHDVLLVSGYRGLRRSTTDASLVPAREVMGWTEAHAAVPVISFNAFTTEDGGMLAIGTSPYEQGEVAATLALQVALHGRAAGSLPVTVSQQFTVAMSGARMRARRFTLPRVYEAAARTGNQYLP</sequence>
<dbReference type="RefSeq" id="WP_258815136.1">
    <property type="nucleotide sequence ID" value="NZ_JANUGW010000002.1"/>
</dbReference>
<dbReference type="Gene3D" id="3.40.50.2300">
    <property type="match status" value="2"/>
</dbReference>
<dbReference type="InterPro" id="IPR007487">
    <property type="entry name" value="ABC_transpt-TYRBP-like"/>
</dbReference>
<keyword evidence="2" id="KW-1185">Reference proteome</keyword>
<dbReference type="Proteomes" id="UP001204151">
    <property type="component" value="Unassembled WGS sequence"/>
</dbReference>
<dbReference type="EMBL" id="JANUGW010000002">
    <property type="protein sequence ID" value="MCS0580466.1"/>
    <property type="molecule type" value="Genomic_DNA"/>
</dbReference>
<accession>A0ABT1ZKR0</accession>
<evidence type="ECO:0000313" key="2">
    <source>
        <dbReference type="Proteomes" id="UP001204151"/>
    </source>
</evidence>
<dbReference type="PANTHER" id="PTHR35271">
    <property type="entry name" value="ABC TRANSPORTER, SUBSTRATE-BINDING LIPOPROTEIN-RELATED"/>
    <property type="match status" value="1"/>
</dbReference>
<dbReference type="PANTHER" id="PTHR35271:SF1">
    <property type="entry name" value="ABC TRANSPORTER, SUBSTRATE-BINDING LIPOPROTEIN"/>
    <property type="match status" value="1"/>
</dbReference>
<gene>
    <name evidence="1" type="ORF">NX784_02580</name>
</gene>
<protein>
    <recommendedName>
        <fullName evidence="3">ABC transporter substrate binding protein</fullName>
    </recommendedName>
</protein>
<evidence type="ECO:0008006" key="3">
    <source>
        <dbReference type="Google" id="ProtNLM"/>
    </source>
</evidence>
<organism evidence="1 2">
    <name type="scientific">Massilia pinisoli</name>
    <dbReference type="NCBI Taxonomy" id="1772194"/>
    <lineage>
        <taxon>Bacteria</taxon>
        <taxon>Pseudomonadati</taxon>
        <taxon>Pseudomonadota</taxon>
        <taxon>Betaproteobacteria</taxon>
        <taxon>Burkholderiales</taxon>
        <taxon>Oxalobacteraceae</taxon>
        <taxon>Telluria group</taxon>
        <taxon>Massilia</taxon>
    </lineage>
</organism>
<name>A0ABT1ZKR0_9BURK</name>
<comment type="caution">
    <text evidence="1">The sequence shown here is derived from an EMBL/GenBank/DDBJ whole genome shotgun (WGS) entry which is preliminary data.</text>
</comment>
<evidence type="ECO:0000313" key="1">
    <source>
        <dbReference type="EMBL" id="MCS0580466.1"/>
    </source>
</evidence>
<reference evidence="1 2" key="1">
    <citation type="submission" date="2022-08" db="EMBL/GenBank/DDBJ databases">
        <title>Reclassification of Massilia species as members of the genera Telluria, Duganella, Pseudoduganella, Mokoshia gen. nov. and Zemynaea gen. nov. using orthogonal and non-orthogonal genome-based approaches.</title>
        <authorList>
            <person name="Bowman J.P."/>
        </authorList>
    </citation>
    <scope>NUCLEOTIDE SEQUENCE [LARGE SCALE GENOMIC DNA]</scope>
    <source>
        <strain evidence="1 2">JCM 31316</strain>
    </source>
</reference>
<proteinExistence type="predicted"/>